<feature type="domain" description="Flagellin C-terminal" evidence="4">
    <location>
        <begin position="276"/>
        <end position="345"/>
    </location>
</feature>
<name>A0A9X1Y430_9PROT</name>
<keyword evidence="3" id="KW-0975">Bacterial flagellum</keyword>
<evidence type="ECO:0000259" key="4">
    <source>
        <dbReference type="Pfam" id="PF00700"/>
    </source>
</evidence>
<evidence type="ECO:0000313" key="6">
    <source>
        <dbReference type="Proteomes" id="UP001139516"/>
    </source>
</evidence>
<dbReference type="Proteomes" id="UP001139516">
    <property type="component" value="Unassembled WGS sequence"/>
</dbReference>
<comment type="similarity">
    <text evidence="2">Belongs to the bacterial flagellin family.</text>
</comment>
<keyword evidence="6" id="KW-1185">Reference proteome</keyword>
<accession>A0A9X1Y430</accession>
<gene>
    <name evidence="5" type="ORF">M0638_01465</name>
</gene>
<dbReference type="RefSeq" id="WP_248665171.1">
    <property type="nucleotide sequence ID" value="NZ_JALPRX010000006.1"/>
</dbReference>
<sequence>MAITGLALALYTASKPLQSRLQTLTAQSSSGLIGERFGDIAVGARRSLDLSAEIARRDTYATNLARAGAVATTTQTALGRLATIAKDFLSQSTSLLPGDATAVEAVAEQARQALKEVGALLNTRSGETYVFGGSDTANPPVPDAADIDSSGLVTQIRAAVAGLGGGNAASVLATAKAAAQSDAAGTTVFSAFLSDPAAGGSESPRSVPTGDGQSVPYGLFANRNTAVVSDGETTGSWSRDLLRGLATLSGLTADKIGESSDFSTLVGSVTDTFRSAVGALGVEAGVLGDTQARMKTLTTDHAAVTITLKSQLSDLTEVDMAETLTRLQNTQTQLQSSYQVIAKVSGLTLASFL</sequence>
<evidence type="ECO:0000313" key="5">
    <source>
        <dbReference type="EMBL" id="MCK8783048.1"/>
    </source>
</evidence>
<dbReference type="EMBL" id="JALPRX010000006">
    <property type="protein sequence ID" value="MCK8783048.1"/>
    <property type="molecule type" value="Genomic_DNA"/>
</dbReference>
<evidence type="ECO:0000256" key="2">
    <source>
        <dbReference type="ARBA" id="ARBA00005709"/>
    </source>
</evidence>
<dbReference type="PANTHER" id="PTHR42792:SF1">
    <property type="entry name" value="FLAGELLAR HOOK-ASSOCIATED PROTEIN 3"/>
    <property type="match status" value="1"/>
</dbReference>
<evidence type="ECO:0000256" key="3">
    <source>
        <dbReference type="ARBA" id="ARBA00023143"/>
    </source>
</evidence>
<dbReference type="GO" id="GO:0009288">
    <property type="term" value="C:bacterial-type flagellum"/>
    <property type="evidence" value="ECO:0007669"/>
    <property type="project" value="UniProtKB-SubCell"/>
</dbReference>
<comment type="caution">
    <text evidence="5">The sequence shown here is derived from an EMBL/GenBank/DDBJ whole genome shotgun (WGS) entry which is preliminary data.</text>
</comment>
<dbReference type="InterPro" id="IPR001492">
    <property type="entry name" value="Flagellin"/>
</dbReference>
<dbReference type="SUPFAM" id="SSF64518">
    <property type="entry name" value="Phase 1 flagellin"/>
    <property type="match status" value="1"/>
</dbReference>
<evidence type="ECO:0000256" key="1">
    <source>
        <dbReference type="ARBA" id="ARBA00004365"/>
    </source>
</evidence>
<dbReference type="GO" id="GO:0005198">
    <property type="term" value="F:structural molecule activity"/>
    <property type="evidence" value="ECO:0007669"/>
    <property type="project" value="InterPro"/>
</dbReference>
<comment type="subcellular location">
    <subcellularLocation>
        <location evidence="1">Bacterial flagellum</location>
    </subcellularLocation>
</comment>
<protein>
    <recommendedName>
        <fullName evidence="4">Flagellin C-terminal domain-containing protein</fullName>
    </recommendedName>
</protein>
<dbReference type="Gene3D" id="1.20.1330.10">
    <property type="entry name" value="f41 fragment of flagellin, N-terminal domain"/>
    <property type="match status" value="1"/>
</dbReference>
<dbReference type="InterPro" id="IPR046358">
    <property type="entry name" value="Flagellin_C"/>
</dbReference>
<dbReference type="PANTHER" id="PTHR42792">
    <property type="entry name" value="FLAGELLIN"/>
    <property type="match status" value="1"/>
</dbReference>
<organism evidence="5 6">
    <name type="scientific">Roseomonas acroporae</name>
    <dbReference type="NCBI Taxonomy" id="2937791"/>
    <lineage>
        <taxon>Bacteria</taxon>
        <taxon>Pseudomonadati</taxon>
        <taxon>Pseudomonadota</taxon>
        <taxon>Alphaproteobacteria</taxon>
        <taxon>Acetobacterales</taxon>
        <taxon>Roseomonadaceae</taxon>
        <taxon>Roseomonas</taxon>
    </lineage>
</organism>
<dbReference type="Pfam" id="PF00700">
    <property type="entry name" value="Flagellin_C"/>
    <property type="match status" value="1"/>
</dbReference>
<proteinExistence type="inferred from homology"/>
<reference evidence="5" key="1">
    <citation type="submission" date="2022-04" db="EMBL/GenBank/DDBJ databases">
        <title>Roseomonas acroporae sp. nov., isolated from coral Acropora digitifera.</title>
        <authorList>
            <person name="Sun H."/>
        </authorList>
    </citation>
    <scope>NUCLEOTIDE SEQUENCE</scope>
    <source>
        <strain evidence="5">NAR14</strain>
    </source>
</reference>
<dbReference type="AlphaFoldDB" id="A0A9X1Y430"/>